<dbReference type="InterPro" id="IPR008928">
    <property type="entry name" value="6-hairpin_glycosidase_sf"/>
</dbReference>
<dbReference type="SUPFAM" id="SSF48208">
    <property type="entry name" value="Six-hairpin glycosidases"/>
    <property type="match status" value="1"/>
</dbReference>
<dbReference type="InterPro" id="IPR010905">
    <property type="entry name" value="Glyco_hydro_88"/>
</dbReference>
<protein>
    <submittedName>
        <fullName evidence="3">Glycoside hydrolase family 105 protein</fullName>
    </submittedName>
</protein>
<dbReference type="PANTHER" id="PTHR33886:SF8">
    <property type="entry name" value="UNSATURATED RHAMNOGALACTURONAN HYDROLASE (EUROFUNG)"/>
    <property type="match status" value="1"/>
</dbReference>
<keyword evidence="1 3" id="KW-0378">Hydrolase</keyword>
<dbReference type="Gene3D" id="1.50.10.10">
    <property type="match status" value="1"/>
</dbReference>
<evidence type="ECO:0000256" key="2">
    <source>
        <dbReference type="SAM" id="MobiDB-lite"/>
    </source>
</evidence>
<dbReference type="GO" id="GO:0016787">
    <property type="term" value="F:hydrolase activity"/>
    <property type="evidence" value="ECO:0007669"/>
    <property type="project" value="UniProtKB-KW"/>
</dbReference>
<evidence type="ECO:0000256" key="1">
    <source>
        <dbReference type="ARBA" id="ARBA00022801"/>
    </source>
</evidence>
<feature type="region of interest" description="Disordered" evidence="2">
    <location>
        <begin position="174"/>
        <end position="209"/>
    </location>
</feature>
<comment type="caution">
    <text evidence="3">The sequence shown here is derived from an EMBL/GenBank/DDBJ whole genome shotgun (WGS) entry which is preliminary data.</text>
</comment>
<accession>A0ABW5QRS0</accession>
<dbReference type="PANTHER" id="PTHR33886">
    <property type="entry name" value="UNSATURATED RHAMNOGALACTURONAN HYDROLASE (EUROFUNG)"/>
    <property type="match status" value="1"/>
</dbReference>
<dbReference type="Pfam" id="PF07470">
    <property type="entry name" value="Glyco_hydro_88"/>
    <property type="match status" value="1"/>
</dbReference>
<dbReference type="InterPro" id="IPR052043">
    <property type="entry name" value="PolySaccharide_Degr_Enz"/>
</dbReference>
<keyword evidence="4" id="KW-1185">Reference proteome</keyword>
<proteinExistence type="predicted"/>
<name>A0ABW5QRS0_9BACL</name>
<dbReference type="InterPro" id="IPR012341">
    <property type="entry name" value="6hp_glycosidase-like_sf"/>
</dbReference>
<dbReference type="RefSeq" id="WP_379269157.1">
    <property type="nucleotide sequence ID" value="NZ_JBHUGT010000031.1"/>
</dbReference>
<evidence type="ECO:0000313" key="3">
    <source>
        <dbReference type="EMBL" id="MFD2659024.1"/>
    </source>
</evidence>
<reference evidence="4" key="1">
    <citation type="journal article" date="2019" name="Int. J. Syst. Evol. Microbiol.">
        <title>The Global Catalogue of Microorganisms (GCM) 10K type strain sequencing project: providing services to taxonomists for standard genome sequencing and annotation.</title>
        <authorList>
            <consortium name="The Broad Institute Genomics Platform"/>
            <consortium name="The Broad Institute Genome Sequencing Center for Infectious Disease"/>
            <person name="Wu L."/>
            <person name="Ma J."/>
        </authorList>
    </citation>
    <scope>NUCLEOTIDE SEQUENCE [LARGE SCALE GENOMIC DNA]</scope>
    <source>
        <strain evidence="4">TISTR 1827</strain>
    </source>
</reference>
<dbReference type="Proteomes" id="UP001597493">
    <property type="component" value="Unassembled WGS sequence"/>
</dbReference>
<gene>
    <name evidence="3" type="ORF">ACFSW5_01955</name>
</gene>
<dbReference type="EMBL" id="JBHUMY010000001">
    <property type="protein sequence ID" value="MFD2659024.1"/>
    <property type="molecule type" value="Genomic_DNA"/>
</dbReference>
<sequence length="758" mass="84576">MAKKLPYFDEQLSIAGRTGGSDDIALAAVAGRFIGAHPKLPPVYRLYSRQGFRRMEDCRYDIRLHDRFPEIRDGEYMYVWAKLWMDQDTTVPFSLSCYGPATVYINRSAAFASNLNDDVFPDRKAYFRTALRQGWNDIVLEFVKTGTGCGGKFGTGSVKGFPLHVLNPKLEGQEGWRCSKPQPVRWRPEELPGSDGQGSGTKEDADSWQSAPAWTAEQLKKGRFGRIFADAEIGETAYAWTKLSSVCPGAVKAALKGTSQGRCAVYLNGKAVFRSEAPGGSLYAEIVVPYGDSELIVESVRTGEEWGFELSAAVPDVGFSDAGQQPGAADAVGFKAPYPVEGLREPWLYAGPFVAGDEPEAGGLTRMDRPFGKGGRRTFWRADLPDTWVRPYLENAMYGKWNYPLGVTLYGILRTGLALGEPHYAEYAADFIEQSSRMHEYAIWDAEQYGAPGINHQLTLIDSLDDCGSFGAAMLEAHKYRGLQGAEAAAAHIANYISRKQDRLPDGTLYRTRGTTDFMQNTIWCDDLYMSTPFLVKYAELTGEPAYLDDAAQQFMLYREKLYMPDLQIMHHVYDLKHDKPNGVPWGRGNGWVLFSLTELLAAMPSSHRLRPGLVSFFRELCEGYVRLQGDNGLWHQVLTDPESYEEASCTSMFVYAFARGVRFGWLERPARYAKAALKGWEGLKERCIDKHGNVYGVCRGSGYSFSSRYYKDELTWQLNDTHGIGIVLLAGIEAKELGKFLVESNHQGAEPQRFGSV</sequence>
<evidence type="ECO:0000313" key="4">
    <source>
        <dbReference type="Proteomes" id="UP001597493"/>
    </source>
</evidence>
<organism evidence="3 4">
    <name type="scientific">Paenibacillus thailandensis</name>
    <dbReference type="NCBI Taxonomy" id="393250"/>
    <lineage>
        <taxon>Bacteria</taxon>
        <taxon>Bacillati</taxon>
        <taxon>Bacillota</taxon>
        <taxon>Bacilli</taxon>
        <taxon>Bacillales</taxon>
        <taxon>Paenibacillaceae</taxon>
        <taxon>Paenibacillus</taxon>
    </lineage>
</organism>